<protein>
    <submittedName>
        <fullName evidence="2">SusD-like starch-binding protein associating with outer membrane</fullName>
    </submittedName>
</protein>
<evidence type="ECO:0000256" key="1">
    <source>
        <dbReference type="SAM" id="SignalP"/>
    </source>
</evidence>
<gene>
    <name evidence="2" type="ORF">C7447_103195</name>
</gene>
<dbReference type="EMBL" id="VNIA01000003">
    <property type="protein sequence ID" value="TYP98027.1"/>
    <property type="molecule type" value="Genomic_DNA"/>
</dbReference>
<sequence length="471" mass="51743">MKKIKQIKLIAFSIFISLMCTSCDGDFEETNTNPSAPTEAPADFFLGGILRTNANLINNVGIAGGYAGNWTQHLSKPQYNDGDKYDVSRSSIGSLWNAFYLNINKIDDMQDLAIVEGNTNLVAVCKILKAHNFQAITDAWGYAPYTEAIKGKNGSFYPKYDSPSTIYNELVKELTEASDMINVNGSIEASQDFIYGGDLSKWKQFANSLLVRVIVRGQGLPDFDHTDLLPSLLNNVFASNSDEAKLKYLSSTPNANPYFEGIVELSREGEWAVGEKLVHMLDGTDLGFYDKRLEVYAKKNGDGEYVGLPPGLNEPGVDFPLEASQIGTEYVKAEAYAYFMTYSQLQFLLAEAAEKGWINTSAAEHYKNGIVSSFASNGLSIGLYPTSYSGGTDGLKQIAQQEYIALFMQPLEGWAEWRRTGVPALTPAINGVIDEVPSRFLYPTDEESLNATNYNEAVAAQGADLLTTSIR</sequence>
<keyword evidence="3" id="KW-1185">Reference proteome</keyword>
<evidence type="ECO:0000313" key="2">
    <source>
        <dbReference type="EMBL" id="TYP98027.1"/>
    </source>
</evidence>
<reference evidence="2 3" key="1">
    <citation type="submission" date="2019-07" db="EMBL/GenBank/DDBJ databases">
        <title>Genomic Encyclopedia of Type Strains, Phase IV (KMG-IV): sequencing the most valuable type-strain genomes for metagenomic binning, comparative biology and taxonomic classification.</title>
        <authorList>
            <person name="Goeker M."/>
        </authorList>
    </citation>
    <scope>NUCLEOTIDE SEQUENCE [LARGE SCALE GENOMIC DNA]</scope>
    <source>
        <strain evidence="2 3">DSM 18961</strain>
    </source>
</reference>
<dbReference type="InterPro" id="IPR041662">
    <property type="entry name" value="SusD-like_2"/>
</dbReference>
<feature type="chain" id="PRO_5024440281" evidence="1">
    <location>
        <begin position="25"/>
        <end position="471"/>
    </location>
</feature>
<dbReference type="Gene3D" id="1.25.40.390">
    <property type="match status" value="1"/>
</dbReference>
<dbReference type="AlphaFoldDB" id="A0A5S5DQ53"/>
<keyword evidence="1" id="KW-0732">Signal</keyword>
<proteinExistence type="predicted"/>
<dbReference type="InterPro" id="IPR011990">
    <property type="entry name" value="TPR-like_helical_dom_sf"/>
</dbReference>
<dbReference type="Proteomes" id="UP000323136">
    <property type="component" value="Unassembled WGS sequence"/>
</dbReference>
<evidence type="ECO:0000313" key="3">
    <source>
        <dbReference type="Proteomes" id="UP000323136"/>
    </source>
</evidence>
<comment type="caution">
    <text evidence="2">The sequence shown here is derived from an EMBL/GenBank/DDBJ whole genome shotgun (WGS) entry which is preliminary data.</text>
</comment>
<name>A0A5S5DQ53_9FLAO</name>
<feature type="signal peptide" evidence="1">
    <location>
        <begin position="1"/>
        <end position="24"/>
    </location>
</feature>
<organism evidence="2 3">
    <name type="scientific">Tenacibaculum adriaticum</name>
    <dbReference type="NCBI Taxonomy" id="413713"/>
    <lineage>
        <taxon>Bacteria</taxon>
        <taxon>Pseudomonadati</taxon>
        <taxon>Bacteroidota</taxon>
        <taxon>Flavobacteriia</taxon>
        <taxon>Flavobacteriales</taxon>
        <taxon>Flavobacteriaceae</taxon>
        <taxon>Tenacibaculum</taxon>
    </lineage>
</organism>
<dbReference type="RefSeq" id="WP_148870364.1">
    <property type="nucleotide sequence ID" value="NZ_VNIA01000003.1"/>
</dbReference>
<dbReference type="SUPFAM" id="SSF48452">
    <property type="entry name" value="TPR-like"/>
    <property type="match status" value="1"/>
</dbReference>
<dbReference type="Pfam" id="PF12771">
    <property type="entry name" value="SusD-like_2"/>
    <property type="match status" value="1"/>
</dbReference>
<accession>A0A5S5DQ53</accession>
<dbReference type="OrthoDB" id="725917at2"/>